<dbReference type="Pfam" id="PF01924">
    <property type="entry name" value="HypD"/>
    <property type="match status" value="1"/>
</dbReference>
<organism evidence="4 5">
    <name type="scientific">Odinarchaeota yellowstonii (strain LCB_4)</name>
    <dbReference type="NCBI Taxonomy" id="1841599"/>
    <lineage>
        <taxon>Archaea</taxon>
        <taxon>Promethearchaeati</taxon>
        <taxon>Candidatus Odinarchaeota</taxon>
        <taxon>Candidatus Odinarchaeia</taxon>
        <taxon>Candidatus Odinarchaeales</taxon>
        <taxon>Candidatus Odinarchaeaceae</taxon>
        <taxon>Candidatus Odinarchaeum</taxon>
    </lineage>
</organism>
<evidence type="ECO:0000313" key="5">
    <source>
        <dbReference type="Proteomes" id="UP000186851"/>
    </source>
</evidence>
<dbReference type="InterPro" id="IPR042243">
    <property type="entry name" value="HypD_1"/>
</dbReference>
<reference evidence="4" key="1">
    <citation type="journal article" date="2017" name="Nature">
        <title>Asgard archaea illuminate the origin of eukaryotic cellular complexity.</title>
        <authorList>
            <person name="Zaremba-Niedzwiedzka K."/>
            <person name="Caceres E.F."/>
            <person name="Saw J.H."/>
            <person name="Backstrom D."/>
            <person name="Juzokaite L."/>
            <person name="Vancaester E."/>
            <person name="Seitz K.W."/>
            <person name="Anantharaman K."/>
            <person name="Starnawski P."/>
            <person name="Kjeldsen K.U."/>
            <person name="Scott M.B."/>
            <person name="Nunoura T."/>
            <person name="Banfield J.F."/>
            <person name="Schramm A."/>
            <person name="Baker B.J."/>
            <person name="Spang A."/>
            <person name="Ettema T.J.G."/>
        </authorList>
    </citation>
    <scope>NUCLEOTIDE SEQUENCE</scope>
    <source>
        <strain evidence="4">LCB_4</strain>
    </source>
</reference>
<dbReference type="InterPro" id="IPR002780">
    <property type="entry name" value="Hyd_form_HypD"/>
</dbReference>
<dbReference type="EMBL" id="CP091871">
    <property type="protein sequence ID" value="WEU41043.1"/>
    <property type="molecule type" value="Genomic_DNA"/>
</dbReference>
<evidence type="ECO:0000256" key="3">
    <source>
        <dbReference type="ARBA" id="ARBA00023004"/>
    </source>
</evidence>
<dbReference type="KEGG" id="oyw:OdinLCB4_002085"/>
<dbReference type="Proteomes" id="UP000186851">
    <property type="component" value="Chromosome"/>
</dbReference>
<dbReference type="AlphaFoldDB" id="A0AAF0D3P3"/>
<protein>
    <submittedName>
        <fullName evidence="4">Hydrogenase formation protein HypD</fullName>
    </submittedName>
</protein>
<accession>A0AAF0D3P3</accession>
<name>A0AAF0D3P3_ODILC</name>
<dbReference type="NCBIfam" id="TIGR00075">
    <property type="entry name" value="hypD"/>
    <property type="match status" value="1"/>
</dbReference>
<dbReference type="Gene3D" id="6.10.20.100">
    <property type="match status" value="1"/>
</dbReference>
<sequence>MFKFKDPQLANRIIDELRKMNLNIRLMHACGTHQDTLIKSGLNSVFEKLGVEIRQGPGCPICVTPANEIEEAITLAEHGLTLTVFGDAMRVTGFSKSLYDARAEGCDVRIVYSIGDAVKIAEENPGKNVVFLAIGFETTAPATASTLIHGVPENFYILSSHRYFPPALDTLLSLGEIRLDGLIQPGHVSVITGLSPYYALLKKYNIPQVIAGFEPLDMLLAVYSLSKQIIACSPKVENEYTRAVTDEGNLLAKEYMTKVFEPYDVVWRGFPVIKSSGMRLRKAFKDKDARIVFADFLKDVDTQHYEEPKGCRCNEILRGLVDSFDCPLFGNKCTPEHPVGPCMVSVEGNCNINYRYTGGKKLKI</sequence>
<dbReference type="PANTHER" id="PTHR30149">
    <property type="entry name" value="HYDROGENASE PROTEIN ASSEMBLY PROTEIN HYPD"/>
    <property type="match status" value="1"/>
</dbReference>
<dbReference type="GO" id="GO:0051539">
    <property type="term" value="F:4 iron, 4 sulfur cluster binding"/>
    <property type="evidence" value="ECO:0007669"/>
    <property type="project" value="TreeGrafter"/>
</dbReference>
<dbReference type="GO" id="GO:0070025">
    <property type="term" value="F:carbon monoxide binding"/>
    <property type="evidence" value="ECO:0007669"/>
    <property type="project" value="TreeGrafter"/>
</dbReference>
<comment type="similarity">
    <text evidence="1">Belongs to the HypD family.</text>
</comment>
<dbReference type="GO" id="GO:0051604">
    <property type="term" value="P:protein maturation"/>
    <property type="evidence" value="ECO:0007669"/>
    <property type="project" value="TreeGrafter"/>
</dbReference>
<reference evidence="4" key="2">
    <citation type="journal article" date="2022" name="Nat. Microbiol.">
        <title>A closed Candidatus Odinarchaeum chromosome exposes Asgard archaeal viruses.</title>
        <authorList>
            <person name="Tamarit D."/>
            <person name="Caceres E.F."/>
            <person name="Krupovic M."/>
            <person name="Nijland R."/>
            <person name="Eme L."/>
            <person name="Robinson N.P."/>
            <person name="Ettema T.J.G."/>
        </authorList>
    </citation>
    <scope>NUCLEOTIDE SEQUENCE</scope>
    <source>
        <strain evidence="4">LCB_4</strain>
    </source>
</reference>
<evidence type="ECO:0000256" key="2">
    <source>
        <dbReference type="ARBA" id="ARBA00022723"/>
    </source>
</evidence>
<dbReference type="Gene3D" id="3.40.50.11750">
    <property type="entry name" value="HypD, alpha/beta domain 1"/>
    <property type="match status" value="2"/>
</dbReference>
<dbReference type="PIRSF" id="PIRSF005622">
    <property type="entry name" value="Hydrgn_mat_hypD"/>
    <property type="match status" value="1"/>
</dbReference>
<proteinExistence type="inferred from homology"/>
<gene>
    <name evidence="4" type="primary">hypD</name>
    <name evidence="4" type="ORF">OdinLCB4_002085</name>
</gene>
<dbReference type="GO" id="GO:0005506">
    <property type="term" value="F:iron ion binding"/>
    <property type="evidence" value="ECO:0007669"/>
    <property type="project" value="TreeGrafter"/>
</dbReference>
<evidence type="ECO:0000256" key="1">
    <source>
        <dbReference type="ARBA" id="ARBA00007888"/>
    </source>
</evidence>
<evidence type="ECO:0000313" key="4">
    <source>
        <dbReference type="EMBL" id="WEU41043.1"/>
    </source>
</evidence>
<dbReference type="InterPro" id="IPR042244">
    <property type="entry name" value="HypD_2_sf"/>
</dbReference>
<dbReference type="PANTHER" id="PTHR30149:SF0">
    <property type="entry name" value="HYDROGENASE MATURATION FACTOR HYPD"/>
    <property type="match status" value="1"/>
</dbReference>
<keyword evidence="2" id="KW-0479">Metal-binding</keyword>
<keyword evidence="3" id="KW-0408">Iron</keyword>